<comment type="caution">
    <text evidence="1">The sequence shown here is derived from an EMBL/GenBank/DDBJ whole genome shotgun (WGS) entry which is preliminary data.</text>
</comment>
<evidence type="ECO:0000313" key="1">
    <source>
        <dbReference type="EMBL" id="KAK9807315.1"/>
    </source>
</evidence>
<reference evidence="1 2" key="1">
    <citation type="journal article" date="2024" name="Nat. Commun.">
        <title>Phylogenomics reveals the evolutionary origins of lichenization in chlorophyte algae.</title>
        <authorList>
            <person name="Puginier C."/>
            <person name="Libourel C."/>
            <person name="Otte J."/>
            <person name="Skaloud P."/>
            <person name="Haon M."/>
            <person name="Grisel S."/>
            <person name="Petersen M."/>
            <person name="Berrin J.G."/>
            <person name="Delaux P.M."/>
            <person name="Dal Grande F."/>
            <person name="Keller J."/>
        </authorList>
    </citation>
    <scope>NUCLEOTIDE SEQUENCE [LARGE SCALE GENOMIC DNA]</scope>
    <source>
        <strain evidence="1 2">SAG 2036</strain>
    </source>
</reference>
<sequence>MTVHQYGIRCAHLQLKQKLQALPGLVKQLPQASAALEKAHSAVETRQLDDHPKQPLLQKLLAATAALIPGTRYLLLSHPAAFFTLYQVITNAGLVPQQLDRSGSPVNKPQRNKPVYLHGLANRADISLQCFLTSPEDTQGIVEAAIQDAHEQADTAADAGIPLPSDEPSQQEKFLEAFPSLNPYSAAVVAHAVPLPTLMTMDEKLLQQMQQALPCIPARCLQLLLHQLTWGHMQPEQAGGALPEPHQHFADEAHPHILDPATDRAADQAGTHLGNGAFVSRDVAAQLDEQGYTHQAAAMHHAPIAGSLDWIRPLGQQAAQPWDLQAGHDAFEDTDAVFMALEDGDQDPLPRHQPAHDPAAILVSDT</sequence>
<accession>A0AAW1PC16</accession>
<evidence type="ECO:0000313" key="2">
    <source>
        <dbReference type="Proteomes" id="UP001465755"/>
    </source>
</evidence>
<proteinExistence type="predicted"/>
<protein>
    <submittedName>
        <fullName evidence="1">Uncharacterized protein</fullName>
    </submittedName>
</protein>
<dbReference type="AlphaFoldDB" id="A0AAW1PC16"/>
<gene>
    <name evidence="1" type="ORF">WJX73_000513</name>
</gene>
<dbReference type="Proteomes" id="UP001465755">
    <property type="component" value="Unassembled WGS sequence"/>
</dbReference>
<organism evidence="1 2">
    <name type="scientific">Symbiochloris irregularis</name>
    <dbReference type="NCBI Taxonomy" id="706552"/>
    <lineage>
        <taxon>Eukaryota</taxon>
        <taxon>Viridiplantae</taxon>
        <taxon>Chlorophyta</taxon>
        <taxon>core chlorophytes</taxon>
        <taxon>Trebouxiophyceae</taxon>
        <taxon>Trebouxiales</taxon>
        <taxon>Trebouxiaceae</taxon>
        <taxon>Symbiochloris</taxon>
    </lineage>
</organism>
<name>A0AAW1PC16_9CHLO</name>
<dbReference type="EMBL" id="JALJOQ010000031">
    <property type="protein sequence ID" value="KAK9807315.1"/>
    <property type="molecule type" value="Genomic_DNA"/>
</dbReference>
<dbReference type="InterPro" id="IPR038824">
    <property type="entry name" value="SHOC1-like"/>
</dbReference>
<dbReference type="GO" id="GO:0007131">
    <property type="term" value="P:reciprocal meiotic recombination"/>
    <property type="evidence" value="ECO:0007669"/>
    <property type="project" value="InterPro"/>
</dbReference>
<dbReference type="PANTHER" id="PTHR35764">
    <property type="entry name" value="PROTEIN SHORTAGE IN CHIASMATA 1"/>
    <property type="match status" value="1"/>
</dbReference>
<keyword evidence="2" id="KW-1185">Reference proteome</keyword>
<dbReference type="PANTHER" id="PTHR35764:SF1">
    <property type="entry name" value="PROTEIN SHORTAGE IN CHIASMATA 1"/>
    <property type="match status" value="1"/>
</dbReference>